<dbReference type="GO" id="GO:0120017">
    <property type="term" value="F:ceramide transfer activity"/>
    <property type="evidence" value="ECO:0007669"/>
    <property type="project" value="TreeGrafter"/>
</dbReference>
<dbReference type="AlphaFoldDB" id="A0A4W5L930"/>
<dbReference type="GeneTree" id="ENSGT01100000263546"/>
<evidence type="ECO:0000313" key="6">
    <source>
        <dbReference type="Proteomes" id="UP000314982"/>
    </source>
</evidence>
<accession>A0A4W5L930</accession>
<reference evidence="6" key="1">
    <citation type="submission" date="2018-06" db="EMBL/GenBank/DDBJ databases">
        <title>Genome assembly of Danube salmon.</title>
        <authorList>
            <person name="Macqueen D.J."/>
            <person name="Gundappa M.K."/>
        </authorList>
    </citation>
    <scope>NUCLEOTIDE SEQUENCE [LARGE SCALE GENOMIC DNA]</scope>
</reference>
<reference evidence="5" key="2">
    <citation type="submission" date="2025-08" db="UniProtKB">
        <authorList>
            <consortium name="Ensembl"/>
        </authorList>
    </citation>
    <scope>IDENTIFICATION</scope>
</reference>
<dbReference type="Pfam" id="PF02886">
    <property type="entry name" value="LBP_BPI_CETP_C"/>
    <property type="match status" value="1"/>
</dbReference>
<dbReference type="GO" id="GO:0008289">
    <property type="term" value="F:lipid binding"/>
    <property type="evidence" value="ECO:0007669"/>
    <property type="project" value="InterPro"/>
</dbReference>
<keyword evidence="6" id="KW-1185">Reference proteome</keyword>
<organism evidence="5 6">
    <name type="scientific">Hucho hucho</name>
    <name type="common">huchen</name>
    <dbReference type="NCBI Taxonomy" id="62062"/>
    <lineage>
        <taxon>Eukaryota</taxon>
        <taxon>Metazoa</taxon>
        <taxon>Chordata</taxon>
        <taxon>Craniata</taxon>
        <taxon>Vertebrata</taxon>
        <taxon>Euteleostomi</taxon>
        <taxon>Actinopterygii</taxon>
        <taxon>Neopterygii</taxon>
        <taxon>Teleostei</taxon>
        <taxon>Protacanthopterygii</taxon>
        <taxon>Salmoniformes</taxon>
        <taxon>Salmonidae</taxon>
        <taxon>Salmoninae</taxon>
        <taxon>Hucho</taxon>
    </lineage>
</organism>
<evidence type="ECO:0000313" key="5">
    <source>
        <dbReference type="Ensembl" id="ENSHHUP00000021985.1"/>
    </source>
</evidence>
<dbReference type="PANTHER" id="PTHR10504:SF16">
    <property type="entry name" value="PHOSPHOLIPID TRANSFER PROTEIN"/>
    <property type="match status" value="1"/>
</dbReference>
<dbReference type="InterPro" id="IPR017943">
    <property type="entry name" value="Bactericidal_perm-incr_a/b_dom"/>
</dbReference>
<dbReference type="Pfam" id="PF01273">
    <property type="entry name" value="LBP_BPI_CETP"/>
    <property type="match status" value="1"/>
</dbReference>
<feature type="transmembrane region" description="Helical" evidence="3">
    <location>
        <begin position="303"/>
        <end position="322"/>
    </location>
</feature>
<dbReference type="InterPro" id="IPR001124">
    <property type="entry name" value="Lipid-bd_serum_glycop_C"/>
</dbReference>
<evidence type="ECO:0000259" key="4">
    <source>
        <dbReference type="SMART" id="SM00328"/>
    </source>
</evidence>
<dbReference type="InterPro" id="IPR017942">
    <property type="entry name" value="Lipid-bd_serum_glycop_N"/>
</dbReference>
<dbReference type="Gene3D" id="3.15.20.10">
    <property type="entry name" value="Bactericidal permeability-increasing protein, domain 2"/>
    <property type="match status" value="1"/>
</dbReference>
<dbReference type="PANTHER" id="PTHR10504">
    <property type="entry name" value="BACTERICIDAL PERMEABILITY-INCREASING BPI PROTEIN-RELATED"/>
    <property type="match status" value="1"/>
</dbReference>
<dbReference type="GO" id="GO:0035627">
    <property type="term" value="P:ceramide transport"/>
    <property type="evidence" value="ECO:0007669"/>
    <property type="project" value="TreeGrafter"/>
</dbReference>
<keyword evidence="2" id="KW-1015">Disulfide bond</keyword>
<dbReference type="STRING" id="62062.ENSHHUP00000021985"/>
<dbReference type="GO" id="GO:1904121">
    <property type="term" value="F:phosphatidylethanolamine transfer activity"/>
    <property type="evidence" value="ECO:0007669"/>
    <property type="project" value="TreeGrafter"/>
</dbReference>
<proteinExistence type="inferred from homology"/>
<keyword evidence="3" id="KW-1133">Transmembrane helix</keyword>
<feature type="transmembrane region" description="Helical" evidence="3">
    <location>
        <begin position="195"/>
        <end position="213"/>
    </location>
</feature>
<evidence type="ECO:0000256" key="3">
    <source>
        <dbReference type="SAM" id="Phobius"/>
    </source>
</evidence>
<dbReference type="Ensembl" id="ENSHHUT00000022813.1">
    <property type="protein sequence ID" value="ENSHHUP00000021985.1"/>
    <property type="gene ID" value="ENSHHUG00000013752.1"/>
</dbReference>
<sequence>IYSQISSDFRVLAQLNLTYADLAFQPGLGLLFKVQNSSIALSFQRHILYWFFYDTGAINASAEGVNIHTVLHMTRDELGRLKISNITCDASISKMKMKFTGTLGRVYDFLATFLTTGMRFLLNQQIIVFVIIWTHPVRTEVDKYVGIDYSLVRDPVVTSRSLDIDFRGMFFELGNESNTLVNYPIIPVVRDYDRMVYLALSEYFFDSGLYSYYTAGIFQMNISNEHMPKDLEMLFRTTYFGTIMMIVSMYVGIYLISLQLELNSAPKTTAKTSGVTVAITAIVTVMVLPPDKAPVQLSSMTMVRKKTSCHLMFYIYQLLIFIKKIKKITTIRIVDS</sequence>
<keyword evidence="3" id="KW-0472">Membrane</keyword>
<dbReference type="GO" id="GO:0005615">
    <property type="term" value="C:extracellular space"/>
    <property type="evidence" value="ECO:0007669"/>
    <property type="project" value="TreeGrafter"/>
</dbReference>
<feature type="transmembrane region" description="Helical" evidence="3">
    <location>
        <begin position="233"/>
        <end position="256"/>
    </location>
</feature>
<protein>
    <submittedName>
        <fullName evidence="5">Phospholipid transfer protein</fullName>
    </submittedName>
</protein>
<dbReference type="InterPro" id="IPR032942">
    <property type="entry name" value="BPI/LBP/Plunc"/>
</dbReference>
<evidence type="ECO:0000256" key="2">
    <source>
        <dbReference type="ARBA" id="ARBA00023157"/>
    </source>
</evidence>
<dbReference type="SUPFAM" id="SSF55394">
    <property type="entry name" value="Bactericidal permeability-increasing protein, BPI"/>
    <property type="match status" value="2"/>
</dbReference>
<dbReference type="Proteomes" id="UP000314982">
    <property type="component" value="Unassembled WGS sequence"/>
</dbReference>
<dbReference type="Gene3D" id="3.15.10.10">
    <property type="entry name" value="Bactericidal permeability-increasing protein, domain 1"/>
    <property type="match status" value="1"/>
</dbReference>
<feature type="transmembrane region" description="Helical" evidence="3">
    <location>
        <begin position="268"/>
        <end position="288"/>
    </location>
</feature>
<dbReference type="GO" id="GO:0034375">
    <property type="term" value="P:high-density lipoprotein particle remodeling"/>
    <property type="evidence" value="ECO:0007669"/>
    <property type="project" value="TreeGrafter"/>
</dbReference>
<dbReference type="SMART" id="SM00328">
    <property type="entry name" value="BPI1"/>
    <property type="match status" value="1"/>
</dbReference>
<reference evidence="5" key="3">
    <citation type="submission" date="2025-09" db="UniProtKB">
        <authorList>
            <consortium name="Ensembl"/>
        </authorList>
    </citation>
    <scope>IDENTIFICATION</scope>
</reference>
<dbReference type="GO" id="GO:1990050">
    <property type="term" value="F:phosphatidic acid transfer activity"/>
    <property type="evidence" value="ECO:0007669"/>
    <property type="project" value="TreeGrafter"/>
</dbReference>
<feature type="domain" description="Lipid-binding serum glycoprotein N-terminal" evidence="4">
    <location>
        <begin position="1"/>
        <end position="175"/>
    </location>
</feature>
<evidence type="ECO:0000256" key="1">
    <source>
        <dbReference type="ARBA" id="ARBA00007292"/>
    </source>
</evidence>
<keyword evidence="3" id="KW-0812">Transmembrane</keyword>
<comment type="similarity">
    <text evidence="1">Belongs to the BPI/LBP/Plunc superfamily. BPI/LBP family.</text>
</comment>
<name>A0A4W5L930_9TELE</name>